<reference evidence="2 3" key="1">
    <citation type="journal article" date="2016" name="Front. Microbiol.">
        <title>Single-Cell (Meta-)Genomics of a Dimorphic Candidatus Thiomargarita nelsonii Reveals Genomic Plasticity.</title>
        <authorList>
            <person name="Flood B.E."/>
            <person name="Fliss P."/>
            <person name="Jones D.S."/>
            <person name="Dick G.J."/>
            <person name="Jain S."/>
            <person name="Kaster A.K."/>
            <person name="Winkel M."/>
            <person name="Mussmann M."/>
            <person name="Bailey J."/>
        </authorList>
    </citation>
    <scope>NUCLEOTIDE SEQUENCE [LARGE SCALE GENOMIC DNA]</scope>
    <source>
        <strain evidence="2">Hydrate Ridge</strain>
    </source>
</reference>
<name>A0A4E0RLD0_9GAMM</name>
<sequence length="74" mass="7671">MPFPLIPLLVGAAVGSGVTFLATNKTARQKINQSASQLTDTVKSGVKATKAKLSGEKDTPPTETVSEAMVEPKS</sequence>
<dbReference type="EMBL" id="JSZA02000316">
    <property type="protein sequence ID" value="TGN99844.1"/>
    <property type="molecule type" value="Genomic_DNA"/>
</dbReference>
<comment type="caution">
    <text evidence="2">The sequence shown here is derived from an EMBL/GenBank/DDBJ whole genome shotgun (WGS) entry which is preliminary data.</text>
</comment>
<proteinExistence type="predicted"/>
<accession>A0A4E0RLD0</accession>
<keyword evidence="3" id="KW-1185">Reference proteome</keyword>
<organism evidence="2 3">
    <name type="scientific">Candidatus Thiomargarita nelsonii</name>
    <dbReference type="NCBI Taxonomy" id="1003181"/>
    <lineage>
        <taxon>Bacteria</taxon>
        <taxon>Pseudomonadati</taxon>
        <taxon>Pseudomonadota</taxon>
        <taxon>Gammaproteobacteria</taxon>
        <taxon>Thiotrichales</taxon>
        <taxon>Thiotrichaceae</taxon>
        <taxon>Thiomargarita</taxon>
    </lineage>
</organism>
<dbReference type="Proteomes" id="UP000030428">
    <property type="component" value="Unassembled WGS sequence"/>
</dbReference>
<evidence type="ECO:0000256" key="1">
    <source>
        <dbReference type="SAM" id="MobiDB-lite"/>
    </source>
</evidence>
<evidence type="ECO:0000313" key="2">
    <source>
        <dbReference type="EMBL" id="TGN99844.1"/>
    </source>
</evidence>
<feature type="region of interest" description="Disordered" evidence="1">
    <location>
        <begin position="49"/>
        <end position="74"/>
    </location>
</feature>
<protein>
    <submittedName>
        <fullName evidence="2">Uncharacterized protein</fullName>
    </submittedName>
</protein>
<dbReference type="AlphaFoldDB" id="A0A4E0RLD0"/>
<evidence type="ECO:0000313" key="3">
    <source>
        <dbReference type="Proteomes" id="UP000030428"/>
    </source>
</evidence>
<gene>
    <name evidence="2" type="ORF">PN36_33020</name>
</gene>